<dbReference type="PROSITE" id="PS51007">
    <property type="entry name" value="CYTC"/>
    <property type="match status" value="3"/>
</dbReference>
<feature type="domain" description="Cytochrome c" evidence="6">
    <location>
        <begin position="337"/>
        <end position="427"/>
    </location>
</feature>
<evidence type="ECO:0000256" key="1">
    <source>
        <dbReference type="ARBA" id="ARBA00022617"/>
    </source>
</evidence>
<dbReference type="PANTHER" id="PTHR35008:SF4">
    <property type="entry name" value="BLL4482 PROTEIN"/>
    <property type="match status" value="1"/>
</dbReference>
<evidence type="ECO:0000313" key="8">
    <source>
        <dbReference type="Proteomes" id="UP000216020"/>
    </source>
</evidence>
<dbReference type="OrthoDB" id="9809720at2"/>
<keyword evidence="8" id="KW-1185">Reference proteome</keyword>
<feature type="binding site" description="covalent" evidence="4">
    <location>
        <position position="228"/>
    </location>
    <ligand>
        <name>heme c</name>
        <dbReference type="ChEBI" id="CHEBI:61717"/>
        <label>2</label>
    </ligand>
</feature>
<dbReference type="Proteomes" id="UP000216020">
    <property type="component" value="Unassembled WGS sequence"/>
</dbReference>
<evidence type="ECO:0000256" key="2">
    <source>
        <dbReference type="ARBA" id="ARBA00022723"/>
    </source>
</evidence>
<dbReference type="PANTHER" id="PTHR35008">
    <property type="entry name" value="BLL4482 PROTEIN-RELATED"/>
    <property type="match status" value="1"/>
</dbReference>
<dbReference type="InterPro" id="IPR009056">
    <property type="entry name" value="Cyt_c-like_dom"/>
</dbReference>
<protein>
    <submittedName>
        <fullName evidence="7">Alcohol dehydrogenase</fullName>
    </submittedName>
</protein>
<evidence type="ECO:0000313" key="7">
    <source>
        <dbReference type="EMBL" id="OZI37029.1"/>
    </source>
</evidence>
<dbReference type="GO" id="GO:0020037">
    <property type="term" value="F:heme binding"/>
    <property type="evidence" value="ECO:0007669"/>
    <property type="project" value="InterPro"/>
</dbReference>
<dbReference type="InterPro" id="IPR036909">
    <property type="entry name" value="Cyt_c-like_dom_sf"/>
</dbReference>
<gene>
    <name evidence="7" type="ORF">CAL29_00895</name>
</gene>
<dbReference type="SUPFAM" id="SSF46626">
    <property type="entry name" value="Cytochrome c"/>
    <property type="match status" value="3"/>
</dbReference>
<accession>A0A261SHX3</accession>
<dbReference type="PIRSF" id="PIRSF000018">
    <property type="entry name" value="Mb_ADH_cyt_c"/>
    <property type="match status" value="1"/>
</dbReference>
<feature type="binding site" description="axial binding residue" evidence="5">
    <location>
        <position position="354"/>
    </location>
    <ligand>
        <name>heme c</name>
        <dbReference type="ChEBI" id="CHEBI:61717"/>
        <label>3</label>
    </ligand>
    <ligandPart>
        <name>Fe</name>
        <dbReference type="ChEBI" id="CHEBI:18248"/>
    </ligandPart>
</feature>
<dbReference type="GO" id="GO:0016020">
    <property type="term" value="C:membrane"/>
    <property type="evidence" value="ECO:0007669"/>
    <property type="project" value="InterPro"/>
</dbReference>
<dbReference type="GO" id="GO:0016614">
    <property type="term" value="F:oxidoreductase activity, acting on CH-OH group of donors"/>
    <property type="evidence" value="ECO:0007669"/>
    <property type="project" value="InterPro"/>
</dbReference>
<dbReference type="EMBL" id="NEVM01000001">
    <property type="protein sequence ID" value="OZI37029.1"/>
    <property type="molecule type" value="Genomic_DNA"/>
</dbReference>
<comment type="cofactor">
    <cofactor evidence="4">
        <name>heme c</name>
        <dbReference type="ChEBI" id="CHEBI:61717"/>
    </cofactor>
    <text evidence="4">Binds 3 heme c groups covalently per subunit.</text>
</comment>
<feature type="binding site" description="covalent" evidence="4">
    <location>
        <position position="353"/>
    </location>
    <ligand>
        <name>heme c</name>
        <dbReference type="ChEBI" id="CHEBI:61717"/>
        <label>3</label>
    </ligand>
</feature>
<feature type="binding site" description="covalent" evidence="4">
    <location>
        <position position="69"/>
    </location>
    <ligand>
        <name>heme c</name>
        <dbReference type="ChEBI" id="CHEBI:61717"/>
        <label>1</label>
    </ligand>
</feature>
<feature type="binding site" description="axial binding residue" evidence="5">
    <location>
        <position position="229"/>
    </location>
    <ligand>
        <name>heme c</name>
        <dbReference type="ChEBI" id="CHEBI:61717"/>
        <label>2</label>
    </ligand>
    <ligandPart>
        <name>Fe</name>
        <dbReference type="ChEBI" id="CHEBI:18248"/>
    </ligandPart>
</feature>
<dbReference type="AlphaFoldDB" id="A0A261SHX3"/>
<dbReference type="Pfam" id="PF00034">
    <property type="entry name" value="Cytochrom_C"/>
    <property type="match status" value="3"/>
</dbReference>
<reference evidence="8" key="1">
    <citation type="submission" date="2017-05" db="EMBL/GenBank/DDBJ databases">
        <title>Complete and WGS of Bordetella genogroups.</title>
        <authorList>
            <person name="Spilker T."/>
            <person name="Lipuma J."/>
        </authorList>
    </citation>
    <scope>NUCLEOTIDE SEQUENCE [LARGE SCALE GENOMIC DNA]</scope>
    <source>
        <strain evidence="8">AU16122</strain>
    </source>
</reference>
<dbReference type="InterPro" id="IPR014353">
    <property type="entry name" value="Membr-bd_ADH_cyt_c"/>
</dbReference>
<evidence type="ECO:0000256" key="4">
    <source>
        <dbReference type="PIRSR" id="PIRSR000018-50"/>
    </source>
</evidence>
<keyword evidence="3 5" id="KW-0408">Iron</keyword>
<dbReference type="Gene3D" id="1.10.760.10">
    <property type="entry name" value="Cytochrome c-like domain"/>
    <property type="match status" value="3"/>
</dbReference>
<keyword evidence="1 4" id="KW-0349">Heme</keyword>
<dbReference type="GO" id="GO:0009055">
    <property type="term" value="F:electron transfer activity"/>
    <property type="evidence" value="ECO:0007669"/>
    <property type="project" value="InterPro"/>
</dbReference>
<organism evidence="7 8">
    <name type="scientific">Bordetella genomosp. 10</name>
    <dbReference type="NCBI Taxonomy" id="1416804"/>
    <lineage>
        <taxon>Bacteria</taxon>
        <taxon>Pseudomonadati</taxon>
        <taxon>Pseudomonadota</taxon>
        <taxon>Betaproteobacteria</taxon>
        <taxon>Burkholderiales</taxon>
        <taxon>Alcaligenaceae</taxon>
        <taxon>Bordetella</taxon>
    </lineage>
</organism>
<evidence type="ECO:0000259" key="6">
    <source>
        <dbReference type="PROSITE" id="PS51007"/>
    </source>
</evidence>
<feature type="binding site" description="axial binding residue" evidence="5">
    <location>
        <position position="70"/>
    </location>
    <ligand>
        <name>heme c</name>
        <dbReference type="ChEBI" id="CHEBI:61717"/>
        <label>1</label>
    </ligand>
    <ligandPart>
        <name>Fe</name>
        <dbReference type="ChEBI" id="CHEBI:18248"/>
    </ligandPart>
</feature>
<dbReference type="InterPro" id="IPR051459">
    <property type="entry name" value="Cytochrome_c-type_DH"/>
</dbReference>
<evidence type="ECO:0000256" key="5">
    <source>
        <dbReference type="PIRSR" id="PIRSR000018-51"/>
    </source>
</evidence>
<feature type="binding site" description="covalent" evidence="4">
    <location>
        <position position="225"/>
    </location>
    <ligand>
        <name>heme c</name>
        <dbReference type="ChEBI" id="CHEBI:61717"/>
        <label>2</label>
    </ligand>
</feature>
<proteinExistence type="predicted"/>
<comment type="caution">
    <text evidence="7">The sequence shown here is derived from an EMBL/GenBank/DDBJ whole genome shotgun (WGS) entry which is preliminary data.</text>
</comment>
<feature type="domain" description="Cytochrome c" evidence="6">
    <location>
        <begin position="52"/>
        <end position="155"/>
    </location>
</feature>
<feature type="domain" description="Cytochrome c" evidence="6">
    <location>
        <begin position="210"/>
        <end position="324"/>
    </location>
</feature>
<name>A0A261SHX3_9BORD</name>
<sequence>MSRSTWRRMAARGLAVLLLLLVAATGLLYWLGTREDASARTAAAAPVADPAQRVAQGAYLARVGDCAACHTVRGGAPYAGGAAIPTPFGTLYGPNITPDPQTGIGNWTADDFWRALHHGKRPDGQLLYPAFPYTEYTHVTRADADALYAYLRSLPAVHQENRPHELDFPYDQRYLLAFWRALHFRPAAEPDAGAPATVTANVDANANADGSVARGRYLVEGLGHCVACHAPRDALGATTGQGLPGGDILGLGWYGPSLHAGPAPDGSSPGLAQWTAADIAALLRDGASARGSASGPMAEVVTGGTQYLSPSDALAIANYLKSLPATPAVDAAPPGESTMRRGEKLYGTYCVACHQSQGEGRPPAWPPLAGNISVTAPSPQNAIRVVLDGGFAPATAADPQPHGMPPFGQVLNDDDVAAVVSYIRNQWGNQAGGVTALQVKRAR</sequence>
<keyword evidence="2 5" id="KW-0479">Metal-binding</keyword>
<evidence type="ECO:0000256" key="3">
    <source>
        <dbReference type="ARBA" id="ARBA00023004"/>
    </source>
</evidence>
<feature type="binding site" description="covalent" evidence="4">
    <location>
        <position position="350"/>
    </location>
    <ligand>
        <name>heme c</name>
        <dbReference type="ChEBI" id="CHEBI:61717"/>
        <label>3</label>
    </ligand>
</feature>
<feature type="binding site" description="covalent" evidence="4">
    <location>
        <position position="66"/>
    </location>
    <ligand>
        <name>heme c</name>
        <dbReference type="ChEBI" id="CHEBI:61717"/>
        <label>1</label>
    </ligand>
</feature>
<dbReference type="GO" id="GO:0005506">
    <property type="term" value="F:iron ion binding"/>
    <property type="evidence" value="ECO:0007669"/>
    <property type="project" value="InterPro"/>
</dbReference>